<evidence type="ECO:0000313" key="2">
    <source>
        <dbReference type="Proteomes" id="UP000031565"/>
    </source>
</evidence>
<dbReference type="Proteomes" id="UP000031565">
    <property type="component" value="Unassembled WGS sequence"/>
</dbReference>
<proteinExistence type="predicted"/>
<accession>A0A2P6FC74</accession>
<dbReference type="EMBL" id="JTLV02000001">
    <property type="protein sequence ID" value="PQM31069.1"/>
    <property type="molecule type" value="Genomic_DNA"/>
</dbReference>
<protein>
    <submittedName>
        <fullName evidence="1">Uncharacterized protein</fullName>
    </submittedName>
</protein>
<gene>
    <name evidence="1" type="ORF">SMSRO_SF008670</name>
</gene>
<evidence type="ECO:0000313" key="1">
    <source>
        <dbReference type="EMBL" id="PQM31069.1"/>
    </source>
</evidence>
<dbReference type="OrthoDB" id="9874700at2"/>
<dbReference type="AlphaFoldDB" id="A0A2P6FC74"/>
<reference evidence="1 2" key="1">
    <citation type="journal article" date="2015" name="MBio">
        <title>Genome sequence of the Drosophila melanogaster male-killing Spiroplasma strain MSRO endosymbiont.</title>
        <authorList>
            <person name="Paredes J.C."/>
            <person name="Herren J.K."/>
            <person name="Schupfer F."/>
            <person name="Marin R."/>
            <person name="Claverol S."/>
            <person name="Kuo C.H."/>
            <person name="Lemaitre B."/>
            <person name="Beven L."/>
        </authorList>
    </citation>
    <scope>NUCLEOTIDE SEQUENCE [LARGE SCALE GENOMIC DNA]</scope>
    <source>
        <strain evidence="1 2">MSRO</strain>
    </source>
</reference>
<dbReference type="STRING" id="2138.SMSRO_v1c08340"/>
<comment type="caution">
    <text evidence="1">The sequence shown here is derived from an EMBL/GenBank/DDBJ whole genome shotgun (WGS) entry which is preliminary data.</text>
</comment>
<organism evidence="1 2">
    <name type="scientific">Spiroplasma poulsonii</name>
    <dbReference type="NCBI Taxonomy" id="2138"/>
    <lineage>
        <taxon>Bacteria</taxon>
        <taxon>Bacillati</taxon>
        <taxon>Mycoplasmatota</taxon>
        <taxon>Mollicutes</taxon>
        <taxon>Entomoplasmatales</taxon>
        <taxon>Spiroplasmataceae</taxon>
        <taxon>Spiroplasma</taxon>
    </lineage>
</organism>
<sequence>MDNKQEINFKELINKPEYLSYLEQGKYPILSEQKYYIDIPWIIANRKAAPLTIGQGLMFNCDNDDTQEWIEEWYEKNYVYSKLYQNELANSLYGRSVMYLLKTETGDLTIDVAPIGSNVRIAKYSEIEQYAEMWILPAQSDYMWYQRVQFYPRKAKITYYTAKDLEIGIWQLDGLR</sequence>
<name>A0A2P6FC74_9MOLU</name>
<keyword evidence="2" id="KW-1185">Reference proteome</keyword>
<dbReference type="RefSeq" id="WP_105628910.1">
    <property type="nucleotide sequence ID" value="NZ_CM020866.1"/>
</dbReference>